<gene>
    <name evidence="3" type="ORF">PXEA_LOCUS35497</name>
</gene>
<dbReference type="PROSITE" id="PS50092">
    <property type="entry name" value="TSP1"/>
    <property type="match status" value="1"/>
</dbReference>
<sequence length="77" mass="8808">MILFSLKDELHSKCECDHGYTGEMCEEVAAQWAEWGQWSPCEPICGVGRTHKRIRICIRANHSNCHGQTEQVSFIQS</sequence>
<organism evidence="3 4">
    <name type="scientific">Protopolystoma xenopodis</name>
    <dbReference type="NCBI Taxonomy" id="117903"/>
    <lineage>
        <taxon>Eukaryota</taxon>
        <taxon>Metazoa</taxon>
        <taxon>Spiralia</taxon>
        <taxon>Lophotrochozoa</taxon>
        <taxon>Platyhelminthes</taxon>
        <taxon>Monogenea</taxon>
        <taxon>Polyopisthocotylea</taxon>
        <taxon>Polystomatidea</taxon>
        <taxon>Polystomatidae</taxon>
        <taxon>Protopolystoma</taxon>
    </lineage>
</organism>
<reference evidence="3" key="1">
    <citation type="submission" date="2018-11" db="EMBL/GenBank/DDBJ databases">
        <authorList>
            <consortium name="Pathogen Informatics"/>
        </authorList>
    </citation>
    <scope>NUCLEOTIDE SEQUENCE</scope>
</reference>
<dbReference type="Proteomes" id="UP000784294">
    <property type="component" value="Unassembled WGS sequence"/>
</dbReference>
<evidence type="ECO:0000259" key="1">
    <source>
        <dbReference type="PROSITE" id="PS00022"/>
    </source>
</evidence>
<dbReference type="PROSITE" id="PS00022">
    <property type="entry name" value="EGF_1"/>
    <property type="match status" value="1"/>
</dbReference>
<proteinExistence type="predicted"/>
<comment type="caution">
    <text evidence="3">The sequence shown here is derived from an EMBL/GenBank/DDBJ whole genome shotgun (WGS) entry which is preliminary data.</text>
</comment>
<dbReference type="Gene3D" id="2.10.25.10">
    <property type="entry name" value="Laminin"/>
    <property type="match status" value="1"/>
</dbReference>
<dbReference type="PROSITE" id="PS01186">
    <property type="entry name" value="EGF_2"/>
    <property type="match status" value="1"/>
</dbReference>
<dbReference type="Gene3D" id="2.20.100.10">
    <property type="entry name" value="Thrombospondin type-1 (TSP1) repeat"/>
    <property type="match status" value="1"/>
</dbReference>
<dbReference type="OrthoDB" id="98591at2759"/>
<accession>A0A3S5FH38</accession>
<dbReference type="InterPro" id="IPR000884">
    <property type="entry name" value="TSP1_rpt"/>
</dbReference>
<dbReference type="InterPro" id="IPR000742">
    <property type="entry name" value="EGF"/>
</dbReference>
<dbReference type="AlphaFoldDB" id="A0A3S5FH38"/>
<evidence type="ECO:0000313" key="4">
    <source>
        <dbReference type="Proteomes" id="UP000784294"/>
    </source>
</evidence>
<dbReference type="Pfam" id="PF00090">
    <property type="entry name" value="TSP_1"/>
    <property type="match status" value="1"/>
</dbReference>
<name>A0A3S5FH38_9PLAT</name>
<dbReference type="InterPro" id="IPR036383">
    <property type="entry name" value="TSP1_rpt_sf"/>
</dbReference>
<keyword evidence="4" id="KW-1185">Reference proteome</keyword>
<dbReference type="EMBL" id="CAAALY010272388">
    <property type="protein sequence ID" value="VEL42057.1"/>
    <property type="molecule type" value="Genomic_DNA"/>
</dbReference>
<evidence type="ECO:0000259" key="2">
    <source>
        <dbReference type="PROSITE" id="PS01186"/>
    </source>
</evidence>
<evidence type="ECO:0000313" key="3">
    <source>
        <dbReference type="EMBL" id="VEL42057.1"/>
    </source>
</evidence>
<dbReference type="SUPFAM" id="SSF82895">
    <property type="entry name" value="TSP-1 type 1 repeat"/>
    <property type="match status" value="1"/>
</dbReference>
<feature type="domain" description="EGF-like" evidence="1 2">
    <location>
        <begin position="14"/>
        <end position="25"/>
    </location>
</feature>
<protein>
    <recommendedName>
        <fullName evidence="1 2">EGF-like domain-containing protein</fullName>
    </recommendedName>
</protein>